<dbReference type="OrthoDB" id="1669667at2"/>
<feature type="domain" description="HD/PDEase" evidence="1">
    <location>
        <begin position="29"/>
        <end position="144"/>
    </location>
</feature>
<evidence type="ECO:0000313" key="2">
    <source>
        <dbReference type="EMBL" id="SDD75594.1"/>
    </source>
</evidence>
<evidence type="ECO:0000259" key="1">
    <source>
        <dbReference type="SMART" id="SM00471"/>
    </source>
</evidence>
<dbReference type="Gene3D" id="1.10.3210.10">
    <property type="entry name" value="Hypothetical protein af1432"/>
    <property type="match status" value="1"/>
</dbReference>
<sequence>MSYIARLMALESYRQALTALERREADRIYCKHDLDHFLDVARITLLLCQAHDIEADRDSVYLAALMHDLGRLDRDEADHNVAGSVLAAQWLDAIGFPKDRQEVVLTLIEEHGWPGKKAPANLSEAFSLADSYSRACYYCPAADSCFWPPDRKNTHPIY</sequence>
<accession>A0A1G6XBM4</accession>
<dbReference type="InterPro" id="IPR003607">
    <property type="entry name" value="HD/PDEase_dom"/>
</dbReference>
<evidence type="ECO:0000313" key="3">
    <source>
        <dbReference type="Proteomes" id="UP000198995"/>
    </source>
</evidence>
<reference evidence="2 3" key="1">
    <citation type="submission" date="2016-10" db="EMBL/GenBank/DDBJ databases">
        <authorList>
            <person name="de Groot N.N."/>
        </authorList>
    </citation>
    <scope>NUCLEOTIDE SEQUENCE [LARGE SCALE GENOMIC DNA]</scope>
    <source>
        <strain evidence="2 3">DSM 20475</strain>
    </source>
</reference>
<dbReference type="SUPFAM" id="SSF109604">
    <property type="entry name" value="HD-domain/PDEase-like"/>
    <property type="match status" value="1"/>
</dbReference>
<protein>
    <submittedName>
        <fullName evidence="2">HDIG domain-containing protein</fullName>
    </submittedName>
</protein>
<dbReference type="STRING" id="2741.SAMN04489866_106109"/>
<dbReference type="Proteomes" id="UP000198995">
    <property type="component" value="Unassembled WGS sequence"/>
</dbReference>
<dbReference type="Pfam" id="PF01966">
    <property type="entry name" value="HD"/>
    <property type="match status" value="1"/>
</dbReference>
<dbReference type="RefSeq" id="WP_091791882.1">
    <property type="nucleotide sequence ID" value="NZ_FNAF01000006.1"/>
</dbReference>
<proteinExistence type="predicted"/>
<dbReference type="CDD" id="cd00077">
    <property type="entry name" value="HDc"/>
    <property type="match status" value="1"/>
</dbReference>
<dbReference type="InterPro" id="IPR006674">
    <property type="entry name" value="HD_domain"/>
</dbReference>
<gene>
    <name evidence="2" type="ORF">SAMN04489866_106109</name>
</gene>
<dbReference type="SMART" id="SM00471">
    <property type="entry name" value="HDc"/>
    <property type="match status" value="1"/>
</dbReference>
<dbReference type="InterPro" id="IPR006675">
    <property type="entry name" value="HDIG_dom"/>
</dbReference>
<dbReference type="AlphaFoldDB" id="A0A1G6XBM4"/>
<dbReference type="NCBIfam" id="TIGR00277">
    <property type="entry name" value="HDIG"/>
    <property type="match status" value="1"/>
</dbReference>
<name>A0A1G6XBM4_PEPNI</name>
<keyword evidence="3" id="KW-1185">Reference proteome</keyword>
<organism evidence="2 3">
    <name type="scientific">Peptococcus niger</name>
    <dbReference type="NCBI Taxonomy" id="2741"/>
    <lineage>
        <taxon>Bacteria</taxon>
        <taxon>Bacillati</taxon>
        <taxon>Bacillota</taxon>
        <taxon>Clostridia</taxon>
        <taxon>Eubacteriales</taxon>
        <taxon>Peptococcaceae</taxon>
        <taxon>Peptococcus</taxon>
    </lineage>
</organism>
<dbReference type="EMBL" id="FNAF01000006">
    <property type="protein sequence ID" value="SDD75594.1"/>
    <property type="molecule type" value="Genomic_DNA"/>
</dbReference>